<evidence type="ECO:0000313" key="3">
    <source>
        <dbReference type="Proteomes" id="UP000001064"/>
    </source>
</evidence>
<keyword evidence="1" id="KW-0812">Transmembrane</keyword>
<dbReference type="InParanoid" id="F1A2K2"/>
<evidence type="ECO:0000256" key="1">
    <source>
        <dbReference type="SAM" id="Phobius"/>
    </source>
</evidence>
<evidence type="ECO:0000313" key="2">
    <source>
        <dbReference type="EMBL" id="EGC29576.1"/>
    </source>
</evidence>
<feature type="transmembrane region" description="Helical" evidence="1">
    <location>
        <begin position="95"/>
        <end position="117"/>
    </location>
</feature>
<dbReference type="RefSeq" id="XP_003293895.1">
    <property type="nucleotide sequence ID" value="XM_003293847.1"/>
</dbReference>
<accession>F1A2K2</accession>
<gene>
    <name evidence="2" type="ORF">DICPUDRAFT_158818</name>
</gene>
<dbReference type="KEGG" id="dpp:DICPUDRAFT_158818"/>
<organism evidence="2 3">
    <name type="scientific">Dictyostelium purpureum</name>
    <name type="common">Slime mold</name>
    <dbReference type="NCBI Taxonomy" id="5786"/>
    <lineage>
        <taxon>Eukaryota</taxon>
        <taxon>Amoebozoa</taxon>
        <taxon>Evosea</taxon>
        <taxon>Eumycetozoa</taxon>
        <taxon>Dictyostelia</taxon>
        <taxon>Dictyosteliales</taxon>
        <taxon>Dictyosteliaceae</taxon>
        <taxon>Dictyostelium</taxon>
    </lineage>
</organism>
<dbReference type="AlphaFoldDB" id="F1A2K2"/>
<feature type="transmembrane region" description="Helical" evidence="1">
    <location>
        <begin position="149"/>
        <end position="171"/>
    </location>
</feature>
<dbReference type="Proteomes" id="UP000001064">
    <property type="component" value="Unassembled WGS sequence"/>
</dbReference>
<dbReference type="GeneID" id="10505215"/>
<keyword evidence="1" id="KW-0472">Membrane</keyword>
<keyword evidence="3" id="KW-1185">Reference proteome</keyword>
<keyword evidence="1" id="KW-1133">Transmembrane helix</keyword>
<protein>
    <submittedName>
        <fullName evidence="2">Uncharacterized protein</fullName>
    </submittedName>
</protein>
<dbReference type="EMBL" id="GL871415">
    <property type="protein sequence ID" value="EGC29576.1"/>
    <property type="molecule type" value="Genomic_DNA"/>
</dbReference>
<dbReference type="VEuPathDB" id="AmoebaDB:DICPUDRAFT_158818"/>
<name>F1A2K2_DICPU</name>
<reference evidence="3" key="1">
    <citation type="journal article" date="2011" name="Genome Biol.">
        <title>Comparative genomics of the social amoebae Dictyostelium discoideum and Dictyostelium purpureum.</title>
        <authorList>
            <consortium name="US DOE Joint Genome Institute (JGI-PGF)"/>
            <person name="Sucgang R."/>
            <person name="Kuo A."/>
            <person name="Tian X."/>
            <person name="Salerno W."/>
            <person name="Parikh A."/>
            <person name="Feasley C.L."/>
            <person name="Dalin E."/>
            <person name="Tu H."/>
            <person name="Huang E."/>
            <person name="Barry K."/>
            <person name="Lindquist E."/>
            <person name="Shapiro H."/>
            <person name="Bruce D."/>
            <person name="Schmutz J."/>
            <person name="Salamov A."/>
            <person name="Fey P."/>
            <person name="Gaudet P."/>
            <person name="Anjard C."/>
            <person name="Babu M.M."/>
            <person name="Basu S."/>
            <person name="Bushmanova Y."/>
            <person name="van der Wel H."/>
            <person name="Katoh-Kurasawa M."/>
            <person name="Dinh C."/>
            <person name="Coutinho P.M."/>
            <person name="Saito T."/>
            <person name="Elias M."/>
            <person name="Schaap P."/>
            <person name="Kay R.R."/>
            <person name="Henrissat B."/>
            <person name="Eichinger L."/>
            <person name="Rivero F."/>
            <person name="Putnam N.H."/>
            <person name="West C.M."/>
            <person name="Loomis W.F."/>
            <person name="Chisholm R.L."/>
            <person name="Shaulsky G."/>
            <person name="Strassmann J.E."/>
            <person name="Queller D.C."/>
            <person name="Kuspa A."/>
            <person name="Grigoriev I.V."/>
        </authorList>
    </citation>
    <scope>NUCLEOTIDE SEQUENCE [LARGE SCALE GENOMIC DNA]</scope>
    <source>
        <strain evidence="3">QSDP1</strain>
    </source>
</reference>
<feature type="transmembrane region" description="Helical" evidence="1">
    <location>
        <begin position="183"/>
        <end position="206"/>
    </location>
</feature>
<proteinExistence type="predicted"/>
<sequence length="501" mass="59076">MFVEVENKYDYTFEYEVSNSIFSCFNQYHYTYKKEFPQELNKIITEKEYEIIGDYLKYQSNNGSPQNYFVKTTIESIFWMTTVVYSLATKNQFEIVSILFFTSLAISVLLNFPTLIYNKIWTLILKRKYKSMLKGRNVRVGFSFVYRKYFLISLKIYVRLSVILLYVLYYLEHHHHGDKNTRVLYAVTLFFLILQTILNFLFFLLFTKLGGLFLTKIRPNIPNEKMADILIFKILHPVVFSLYYKSEVEHIDDEVNFFEMDEESSAASKKIDLEKLKKLLEISLDDDNSNNNNNGLDDDDEENQDRNQEVIINLNGINKRYDKFGVELEEKRKRFYFKFGYEIAPSSLSLSTPVYDYTFCSYLPNELIGIVNEEEYQLTEKMYIEMVNLLNKKSILFDKVFYSKATSYQLFQIVNLFSHLVAILAGLFTGYRNMIPLSKLLSENDYIKMLNKNIYKAIGPLPYYISYLEMNSNNSDNNNISNNNNNNDNNNVSIIINSSNN</sequence>